<dbReference type="STRING" id="930991.A0A0D0CLJ5"/>
<dbReference type="Pfam" id="PF18803">
    <property type="entry name" value="CxC2"/>
    <property type="match status" value="1"/>
</dbReference>
<dbReference type="Proteomes" id="UP000054538">
    <property type="component" value="Unassembled WGS sequence"/>
</dbReference>
<evidence type="ECO:0000259" key="1">
    <source>
        <dbReference type="Pfam" id="PF18803"/>
    </source>
</evidence>
<reference evidence="3" key="2">
    <citation type="submission" date="2015-01" db="EMBL/GenBank/DDBJ databases">
        <title>Evolutionary Origins and Diversification of the Mycorrhizal Mutualists.</title>
        <authorList>
            <consortium name="DOE Joint Genome Institute"/>
            <consortium name="Mycorrhizal Genomics Consortium"/>
            <person name="Kohler A."/>
            <person name="Kuo A."/>
            <person name="Nagy L.G."/>
            <person name="Floudas D."/>
            <person name="Copeland A."/>
            <person name="Barry K.W."/>
            <person name="Cichocki N."/>
            <person name="Veneault-Fourrey C."/>
            <person name="LaButti K."/>
            <person name="Lindquist E.A."/>
            <person name="Lipzen A."/>
            <person name="Lundell T."/>
            <person name="Morin E."/>
            <person name="Murat C."/>
            <person name="Riley R."/>
            <person name="Ohm R."/>
            <person name="Sun H."/>
            <person name="Tunlid A."/>
            <person name="Henrissat B."/>
            <person name="Grigoriev I.V."/>
            <person name="Hibbett D.S."/>
            <person name="Martin F."/>
        </authorList>
    </citation>
    <scope>NUCLEOTIDE SEQUENCE [LARGE SCALE GENOMIC DNA]</scope>
    <source>
        <strain evidence="3">Ve08.2h10</strain>
    </source>
</reference>
<dbReference type="InterPro" id="IPR041457">
    <property type="entry name" value="CxC2_KDZ-assoc"/>
</dbReference>
<reference evidence="2 3" key="1">
    <citation type="submission" date="2014-04" db="EMBL/GenBank/DDBJ databases">
        <authorList>
            <consortium name="DOE Joint Genome Institute"/>
            <person name="Kuo A."/>
            <person name="Kohler A."/>
            <person name="Jargeat P."/>
            <person name="Nagy L.G."/>
            <person name="Floudas D."/>
            <person name="Copeland A."/>
            <person name="Barry K.W."/>
            <person name="Cichocki N."/>
            <person name="Veneault-Fourrey C."/>
            <person name="LaButti K."/>
            <person name="Lindquist E.A."/>
            <person name="Lipzen A."/>
            <person name="Lundell T."/>
            <person name="Morin E."/>
            <person name="Murat C."/>
            <person name="Sun H."/>
            <person name="Tunlid A."/>
            <person name="Henrissat B."/>
            <person name="Grigoriev I.V."/>
            <person name="Hibbett D.S."/>
            <person name="Martin F."/>
            <person name="Nordberg H.P."/>
            <person name="Cantor M.N."/>
            <person name="Hua S.X."/>
        </authorList>
    </citation>
    <scope>NUCLEOTIDE SEQUENCE [LARGE SCALE GENOMIC DNA]</scope>
    <source>
        <strain evidence="2 3">Ve08.2h10</strain>
    </source>
</reference>
<proteinExistence type="predicted"/>
<accession>A0A0D0CLJ5</accession>
<evidence type="ECO:0000313" key="3">
    <source>
        <dbReference type="Proteomes" id="UP000054538"/>
    </source>
</evidence>
<dbReference type="InParanoid" id="A0A0D0CLJ5"/>
<dbReference type="OrthoDB" id="3261436at2759"/>
<protein>
    <recommendedName>
        <fullName evidence="1">CxC2-like cysteine cluster KDZ transposase-associated domain-containing protein</fullName>
    </recommendedName>
</protein>
<keyword evidence="3" id="KW-1185">Reference proteome</keyword>
<sequence length="204" mass="23179">MDKRCYRPCPAIKDDLIVVHTNGVHSIGLDFCGCEDAEVPAIQLLRMQWFPASTNKSHTAAMYSVLEQFHLLSLESKVLVYEYYNALAHLPDNTGLAEPKDHHEQFLRMIQEWHHLKMVKQSGCGHNKAVIVSTQEGECAVLYPACIREMNLPSNWDQAPPEKQWLYGATVSIDAKFRLKHKAVSKDAVDPSLSCGWAYFLKHQ</sequence>
<dbReference type="EMBL" id="KN827644">
    <property type="protein sequence ID" value="KIK76148.1"/>
    <property type="molecule type" value="Genomic_DNA"/>
</dbReference>
<gene>
    <name evidence="2" type="ORF">PAXRUDRAFT_36940</name>
</gene>
<organism evidence="2 3">
    <name type="scientific">Paxillus rubicundulus Ve08.2h10</name>
    <dbReference type="NCBI Taxonomy" id="930991"/>
    <lineage>
        <taxon>Eukaryota</taxon>
        <taxon>Fungi</taxon>
        <taxon>Dikarya</taxon>
        <taxon>Basidiomycota</taxon>
        <taxon>Agaricomycotina</taxon>
        <taxon>Agaricomycetes</taxon>
        <taxon>Agaricomycetidae</taxon>
        <taxon>Boletales</taxon>
        <taxon>Paxilineae</taxon>
        <taxon>Paxillaceae</taxon>
        <taxon>Paxillus</taxon>
    </lineage>
</organism>
<evidence type="ECO:0000313" key="2">
    <source>
        <dbReference type="EMBL" id="KIK76148.1"/>
    </source>
</evidence>
<name>A0A0D0CLJ5_9AGAM</name>
<dbReference type="AlphaFoldDB" id="A0A0D0CLJ5"/>
<dbReference type="HOGENOM" id="CLU_003703_1_0_1"/>
<feature type="domain" description="CxC2-like cysteine cluster KDZ transposase-associated" evidence="1">
    <location>
        <begin position="2"/>
        <end position="95"/>
    </location>
</feature>